<reference evidence="1 2" key="3">
    <citation type="journal article" date="2022" name="Microbiol. Spectr.">
        <title>Folding features and dynamics of 3D genome architecture in plant fungal pathogens.</title>
        <authorList>
            <person name="Xia C."/>
        </authorList>
    </citation>
    <scope>NUCLEOTIDE SEQUENCE [LARGE SCALE GENOMIC DNA]</scope>
    <source>
        <strain evidence="1 2">93-210</strain>
    </source>
</reference>
<proteinExistence type="predicted"/>
<evidence type="ECO:0000313" key="1">
    <source>
        <dbReference type="EMBL" id="KAI7944062.1"/>
    </source>
</evidence>
<organism evidence="1 2">
    <name type="scientific">Puccinia striiformis f. sp. tritici</name>
    <dbReference type="NCBI Taxonomy" id="168172"/>
    <lineage>
        <taxon>Eukaryota</taxon>
        <taxon>Fungi</taxon>
        <taxon>Dikarya</taxon>
        <taxon>Basidiomycota</taxon>
        <taxon>Pucciniomycotina</taxon>
        <taxon>Pucciniomycetes</taxon>
        <taxon>Pucciniales</taxon>
        <taxon>Pucciniaceae</taxon>
        <taxon>Puccinia</taxon>
    </lineage>
</organism>
<dbReference type="Proteomes" id="UP001060170">
    <property type="component" value="Chromosome 11"/>
</dbReference>
<gene>
    <name evidence="1" type="ORF">MJO28_011590</name>
</gene>
<evidence type="ECO:0000313" key="2">
    <source>
        <dbReference type="Proteomes" id="UP001060170"/>
    </source>
</evidence>
<protein>
    <submittedName>
        <fullName evidence="1">Uncharacterized protein</fullName>
    </submittedName>
</protein>
<reference evidence="2" key="1">
    <citation type="journal article" date="2018" name="BMC Genomics">
        <title>Genomic insights into host adaptation between the wheat stripe rust pathogen (Puccinia striiformis f. sp. tritici) and the barley stripe rust pathogen (Puccinia striiformis f. sp. hordei).</title>
        <authorList>
            <person name="Xia C."/>
            <person name="Wang M."/>
            <person name="Yin C."/>
            <person name="Cornejo O.E."/>
            <person name="Hulbert S.H."/>
            <person name="Chen X."/>
        </authorList>
    </citation>
    <scope>NUCLEOTIDE SEQUENCE [LARGE SCALE GENOMIC DNA]</scope>
    <source>
        <strain evidence="2">93-210</strain>
    </source>
</reference>
<accession>A0ACC0E2Y9</accession>
<name>A0ACC0E2Y9_9BASI</name>
<comment type="caution">
    <text evidence="1">The sequence shown here is derived from an EMBL/GenBank/DDBJ whole genome shotgun (WGS) entry which is preliminary data.</text>
</comment>
<reference evidence="2" key="2">
    <citation type="journal article" date="2018" name="Mol. Plant Microbe Interact.">
        <title>Genome sequence resources for the wheat stripe rust pathogen (Puccinia striiformis f. sp. tritici) and the barley stripe rust pathogen (Puccinia striiformis f. sp. hordei).</title>
        <authorList>
            <person name="Xia C."/>
            <person name="Wang M."/>
            <person name="Yin C."/>
            <person name="Cornejo O.E."/>
            <person name="Hulbert S.H."/>
            <person name="Chen X."/>
        </authorList>
    </citation>
    <scope>NUCLEOTIDE SEQUENCE [LARGE SCALE GENOMIC DNA]</scope>
    <source>
        <strain evidence="2">93-210</strain>
    </source>
</reference>
<keyword evidence="2" id="KW-1185">Reference proteome</keyword>
<sequence length="598" mass="62207">MAFSLPLITILVSWISYQTVAAHPFGMNSYGPGVGAGTRAGTSGYGLNGTAVPIKTDLSESCKAAADALSHGKLATCANIPGFIAISKAEGSVVPAIKAWVTGACAAVPCRREVLATAAQKFKNECQKDLEDGSAPALGIYSHLLHYKEARDTICTQLKSDSQFCIPTTMEALESKANAKFTNDGFKAMMAGKVTNEALAFMTVPKEAHCTPCSHALATQSAIMVEAITKDPKIKFEHSTALPKQKVAEICGASFDDHQLPSSVQIAAPGTGKAYATGSKDGGSSGAGDEESDETAAESEKHNYQAVAAHPLGMDSYGPGVGAGTRGGTSGYGLNGTAVPIKTDLSESCKAAADALSHGELATCANIPGFIAISKAEGSIVPAIKAWVTGACAAVPCRREVLATAAQKFKNECQKDLEDGSAPALGIYAHLLHYKEARDTICTQLKSDSQFCIPTVMEALESKANAKFTNDGFKAMMAGKVTNDALAFMTVPKEAHCTPCSHALATQSAIMVDAITRDPKIKFEHSTALPKQKVAEICGASFDDHKLPSSVQIAAPGTGKAYATGSKDDGSSAANEESGGAVDESEKHKYQHSGSHEF</sequence>
<dbReference type="EMBL" id="CM045875">
    <property type="protein sequence ID" value="KAI7944062.1"/>
    <property type="molecule type" value="Genomic_DNA"/>
</dbReference>